<dbReference type="Proteomes" id="UP000700334">
    <property type="component" value="Unassembled WGS sequence"/>
</dbReference>
<dbReference type="Gene3D" id="3.90.550.10">
    <property type="entry name" value="Spore Coat Polysaccharide Biosynthesis Protein SpsA, Chain A"/>
    <property type="match status" value="1"/>
</dbReference>
<dbReference type="EMBL" id="JAGFMF010011681">
    <property type="protein sequence ID" value="KAG8516273.1"/>
    <property type="molecule type" value="Genomic_DNA"/>
</dbReference>
<feature type="non-terminal residue" evidence="1">
    <location>
        <position position="193"/>
    </location>
</feature>
<dbReference type="AlphaFoldDB" id="A0A8J6A8B1"/>
<evidence type="ECO:0000313" key="2">
    <source>
        <dbReference type="Proteomes" id="UP000700334"/>
    </source>
</evidence>
<keyword evidence="2" id="KW-1185">Reference proteome</keyword>
<evidence type="ECO:0000313" key="1">
    <source>
        <dbReference type="EMBL" id="KAG8516273.1"/>
    </source>
</evidence>
<organism evidence="1 2">
    <name type="scientific">Galemys pyrenaicus</name>
    <name type="common">Iberian desman</name>
    <name type="synonym">Pyrenean desman</name>
    <dbReference type="NCBI Taxonomy" id="202257"/>
    <lineage>
        <taxon>Eukaryota</taxon>
        <taxon>Metazoa</taxon>
        <taxon>Chordata</taxon>
        <taxon>Craniata</taxon>
        <taxon>Vertebrata</taxon>
        <taxon>Euteleostomi</taxon>
        <taxon>Mammalia</taxon>
        <taxon>Eutheria</taxon>
        <taxon>Laurasiatheria</taxon>
        <taxon>Eulipotyphla</taxon>
        <taxon>Talpidae</taxon>
        <taxon>Galemys</taxon>
    </lineage>
</organism>
<sequence length="193" mass="21644">MDLNPPHPQISSLFYWRSKNTIRSGETWAIRNKPPICLSSAWAPTKIGQIEGMNVACKDKSYLRNLIAVCVIPTEKLCWPCSRLCRVLDCTPAYLFHEIILLDDDSDFGNLKELVKILKFTKWERRRITRAVPAQEKSWWSWTATGSKCDVLHPLLAAIPADCAIPAGSNSLQANKYLAVQGHPSQKGGLVVL</sequence>
<protein>
    <submittedName>
        <fullName evidence="1">Uncharacterized protein</fullName>
    </submittedName>
</protein>
<accession>A0A8J6A8B1</accession>
<name>A0A8J6A8B1_GALPY</name>
<proteinExistence type="predicted"/>
<reference evidence="1" key="1">
    <citation type="journal article" date="2021" name="Evol. Appl.">
        <title>The genome of the Pyrenean desman and the effects of bottlenecks and inbreeding on the genomic landscape of an endangered species.</title>
        <authorList>
            <person name="Escoda L."/>
            <person name="Castresana J."/>
        </authorList>
    </citation>
    <scope>NUCLEOTIDE SEQUENCE</scope>
    <source>
        <strain evidence="1">IBE-C5619</strain>
    </source>
</reference>
<dbReference type="InterPro" id="IPR029044">
    <property type="entry name" value="Nucleotide-diphossugar_trans"/>
</dbReference>
<comment type="caution">
    <text evidence="1">The sequence shown here is derived from an EMBL/GenBank/DDBJ whole genome shotgun (WGS) entry which is preliminary data.</text>
</comment>
<gene>
    <name evidence="1" type="ORF">J0S82_018920</name>
</gene>